<protein>
    <submittedName>
        <fullName evidence="2">Type II toxin-antitoxin system mRNA interferase toxin, RelE/StbE family</fullName>
    </submittedName>
</protein>
<reference evidence="2 3" key="1">
    <citation type="journal article" date="2020" name="Microorganisms">
        <title>Osmotic Adaptation and Compatible Solute Biosynthesis of Phototrophic Bacteria as Revealed from Genome Analyses.</title>
        <authorList>
            <person name="Imhoff J.F."/>
            <person name="Rahn T."/>
            <person name="Kunzel S."/>
            <person name="Keller A."/>
            <person name="Neulinger S.C."/>
        </authorList>
    </citation>
    <scope>NUCLEOTIDE SEQUENCE [LARGE SCALE GENOMIC DNA]</scope>
    <source>
        <strain evidence="2 3">DSM 6210</strain>
    </source>
</reference>
<dbReference type="EMBL" id="NRRV01000021">
    <property type="protein sequence ID" value="MBK1631067.1"/>
    <property type="molecule type" value="Genomic_DNA"/>
</dbReference>
<dbReference type="NCBIfam" id="TIGR02385">
    <property type="entry name" value="RelE_StbE"/>
    <property type="match status" value="1"/>
</dbReference>
<gene>
    <name evidence="2" type="ORF">CKO31_10005</name>
</gene>
<accession>A0ABS1CGM7</accession>
<organism evidence="2 3">
    <name type="scientific">Thiohalocapsa halophila</name>
    <dbReference type="NCBI Taxonomy" id="69359"/>
    <lineage>
        <taxon>Bacteria</taxon>
        <taxon>Pseudomonadati</taxon>
        <taxon>Pseudomonadota</taxon>
        <taxon>Gammaproteobacteria</taxon>
        <taxon>Chromatiales</taxon>
        <taxon>Chromatiaceae</taxon>
        <taxon>Thiohalocapsa</taxon>
    </lineage>
</organism>
<keyword evidence="3" id="KW-1185">Reference proteome</keyword>
<comment type="caution">
    <text evidence="2">The sequence shown here is derived from an EMBL/GenBank/DDBJ whole genome shotgun (WGS) entry which is preliminary data.</text>
</comment>
<dbReference type="InterPro" id="IPR007712">
    <property type="entry name" value="RelE/ParE_toxin"/>
</dbReference>
<keyword evidence="1" id="KW-1277">Toxin-antitoxin system</keyword>
<dbReference type="SUPFAM" id="SSF143011">
    <property type="entry name" value="RelE-like"/>
    <property type="match status" value="1"/>
</dbReference>
<proteinExistence type="predicted"/>
<evidence type="ECO:0000313" key="2">
    <source>
        <dbReference type="EMBL" id="MBK1631067.1"/>
    </source>
</evidence>
<dbReference type="PANTHER" id="PTHR40588:SF1">
    <property type="entry name" value="MRNA INTERFERASE TOXIN YAFQ"/>
    <property type="match status" value="1"/>
</dbReference>
<dbReference type="InterPro" id="IPR035093">
    <property type="entry name" value="RelE/ParE_toxin_dom_sf"/>
</dbReference>
<evidence type="ECO:0000313" key="3">
    <source>
        <dbReference type="Proteomes" id="UP000748752"/>
    </source>
</evidence>
<sequence length="94" mass="10857">MRAIERASAFKRDFKRTKAAPRHRQDVEALLSYVAGCLARDQQLSEQYRDHGLVGNWAGYRECHLKPDLLLIYQKPDATTLRLVRLGTHSDLFC</sequence>
<dbReference type="Pfam" id="PF15738">
    <property type="entry name" value="YafQ_toxin"/>
    <property type="match status" value="1"/>
</dbReference>
<dbReference type="Proteomes" id="UP000748752">
    <property type="component" value="Unassembled WGS sequence"/>
</dbReference>
<name>A0ABS1CGM7_9GAMM</name>
<dbReference type="InterPro" id="IPR004386">
    <property type="entry name" value="Toxin_YafQ-like"/>
</dbReference>
<evidence type="ECO:0000256" key="1">
    <source>
        <dbReference type="ARBA" id="ARBA00022649"/>
    </source>
</evidence>
<dbReference type="PANTHER" id="PTHR40588">
    <property type="entry name" value="MRNA INTERFERASE TOXIN YAFQ"/>
    <property type="match status" value="1"/>
</dbReference>
<dbReference type="PIRSF" id="PIRSF006156">
    <property type="entry name" value="YafQ"/>
    <property type="match status" value="1"/>
</dbReference>
<dbReference type="RefSeq" id="WP_200236678.1">
    <property type="nucleotide sequence ID" value="NZ_NRRV01000021.1"/>
</dbReference>
<dbReference type="Gene3D" id="3.30.2310.20">
    <property type="entry name" value="RelE-like"/>
    <property type="match status" value="1"/>
</dbReference>